<protein>
    <recommendedName>
        <fullName evidence="3">Right handed beta helix domain-containing protein</fullName>
    </recommendedName>
</protein>
<dbReference type="Proteomes" id="UP000032900">
    <property type="component" value="Unassembled WGS sequence"/>
</dbReference>
<reference evidence="1 2" key="1">
    <citation type="journal article" date="2015" name="Microbes Environ.">
        <title>Distribution and evolution of nitrogen fixation genes in the phylum bacteroidetes.</title>
        <authorList>
            <person name="Inoue J."/>
            <person name="Oshima K."/>
            <person name="Suda W."/>
            <person name="Sakamoto M."/>
            <person name="Iino T."/>
            <person name="Noda S."/>
            <person name="Hongoh Y."/>
            <person name="Hattori M."/>
            <person name="Ohkuma M."/>
        </authorList>
    </citation>
    <scope>NUCLEOTIDE SEQUENCE [LARGE SCALE GENOMIC DNA]</scope>
    <source>
        <strain evidence="1">JCM 15548</strain>
    </source>
</reference>
<evidence type="ECO:0000313" key="2">
    <source>
        <dbReference type="Proteomes" id="UP000032900"/>
    </source>
</evidence>
<evidence type="ECO:0008006" key="3">
    <source>
        <dbReference type="Google" id="ProtNLM"/>
    </source>
</evidence>
<accession>A0A0E9M1S3</accession>
<proteinExistence type="predicted"/>
<dbReference type="InterPro" id="IPR011050">
    <property type="entry name" value="Pectin_lyase_fold/virulence"/>
</dbReference>
<keyword evidence="2" id="KW-1185">Reference proteome</keyword>
<name>A0A0E9M1S3_9BACT</name>
<dbReference type="EMBL" id="BAZW01000050">
    <property type="protein sequence ID" value="GAO31518.1"/>
    <property type="molecule type" value="Genomic_DNA"/>
</dbReference>
<organism evidence="1 2">
    <name type="scientific">Geofilum rubicundum JCM 15548</name>
    <dbReference type="NCBI Taxonomy" id="1236989"/>
    <lineage>
        <taxon>Bacteria</taxon>
        <taxon>Pseudomonadati</taxon>
        <taxon>Bacteroidota</taxon>
        <taxon>Bacteroidia</taxon>
        <taxon>Marinilabiliales</taxon>
        <taxon>Marinilabiliaceae</taxon>
        <taxon>Geofilum</taxon>
    </lineage>
</organism>
<evidence type="ECO:0000313" key="1">
    <source>
        <dbReference type="EMBL" id="GAO31518.1"/>
    </source>
</evidence>
<dbReference type="STRING" id="1236989.JCM15548_13885"/>
<dbReference type="SUPFAM" id="SSF51126">
    <property type="entry name" value="Pectin lyase-like"/>
    <property type="match status" value="1"/>
</dbReference>
<gene>
    <name evidence="1" type="ORF">JCM15548_13885</name>
</gene>
<sequence length="363" mass="39712">MEFEVHQVEDVLTKNLINNTDMKRLFTLGLFLLSVTLMSAQQKVALQSNGATTFFNSASAFVDAYNAAVDGDTIYLPGLQYNSPATIQKRLAVFGTGYHPENTEATGRTRIGAILIRDGGSGSHFEGMYVEGSIKLAGALVQDITFKRMHVSGNIELFRASNDACQDCRNITVQECVAQAIVGIYAKADGVEISNSILKQVSYFNNPDNGLVRVANNVIVDSYYNIYYLNNAMIENNVFARTNSSTSYSSVAVSHGNMFRHNVFSDNPVGPEINTWSDNWVNIDPNTFFVAYTPTYAYENNYQLAAPASYTGSTGNEVGLFGGYMPFKLNTRPSIPQIIQQQVAGEVGAAGTLQVDIQVEAQQ</sequence>
<dbReference type="AlphaFoldDB" id="A0A0E9M1S3"/>
<comment type="caution">
    <text evidence="1">The sequence shown here is derived from an EMBL/GenBank/DDBJ whole genome shotgun (WGS) entry which is preliminary data.</text>
</comment>